<protein>
    <recommendedName>
        <fullName evidence="4">Peptide deformylase</fullName>
        <shortName evidence="4">PDF</shortName>
        <ecNumber evidence="4">3.5.1.88</ecNumber>
    </recommendedName>
    <alternativeName>
        <fullName evidence="4">Polypeptide deformylase</fullName>
    </alternativeName>
</protein>
<dbReference type="InterPro" id="IPR023635">
    <property type="entry name" value="Peptide_deformylase"/>
</dbReference>
<evidence type="ECO:0000256" key="4">
    <source>
        <dbReference type="HAMAP-Rule" id="MF_00163"/>
    </source>
</evidence>
<dbReference type="EMBL" id="QRYW01000026">
    <property type="protein sequence ID" value="RGV24256.1"/>
    <property type="molecule type" value="Genomic_DNA"/>
</dbReference>
<dbReference type="NCBIfam" id="TIGR00079">
    <property type="entry name" value="pept_deformyl"/>
    <property type="match status" value="1"/>
</dbReference>
<keyword evidence="2 4" id="KW-0479">Metal-binding</keyword>
<reference evidence="6 7" key="1">
    <citation type="submission" date="2018-08" db="EMBL/GenBank/DDBJ databases">
        <title>A genome reference for cultivated species of the human gut microbiota.</title>
        <authorList>
            <person name="Zou Y."/>
            <person name="Xue W."/>
            <person name="Luo G."/>
        </authorList>
    </citation>
    <scope>NUCLEOTIDE SEQUENCE [LARGE SCALE GENOMIC DNA]</scope>
    <source>
        <strain evidence="6 7">AF14-6AC</strain>
    </source>
</reference>
<dbReference type="RefSeq" id="WP_013612062.1">
    <property type="nucleotide sequence ID" value="NZ_JABWDG010000057.1"/>
</dbReference>
<evidence type="ECO:0000313" key="5">
    <source>
        <dbReference type="EMBL" id="MDB9223273.1"/>
    </source>
</evidence>
<accession>A0A412WBZ8</accession>
<dbReference type="PIRSF" id="PIRSF004749">
    <property type="entry name" value="Pep_def"/>
    <property type="match status" value="1"/>
</dbReference>
<feature type="active site" evidence="4">
    <location>
        <position position="141"/>
    </location>
</feature>
<reference evidence="5" key="2">
    <citation type="submission" date="2023-01" db="EMBL/GenBank/DDBJ databases">
        <title>Human gut microbiome strain richness.</title>
        <authorList>
            <person name="Chen-Liaw A."/>
        </authorList>
    </citation>
    <scope>NUCLEOTIDE SEQUENCE</scope>
    <source>
        <strain evidence="5">RTP21484st1_B7_RTP21484_190118</strain>
    </source>
</reference>
<dbReference type="Pfam" id="PF01327">
    <property type="entry name" value="Pep_deformylase"/>
    <property type="match status" value="1"/>
</dbReference>
<organism evidence="6 7">
    <name type="scientific">Odoribacter splanchnicus</name>
    <dbReference type="NCBI Taxonomy" id="28118"/>
    <lineage>
        <taxon>Bacteria</taxon>
        <taxon>Pseudomonadati</taxon>
        <taxon>Bacteroidota</taxon>
        <taxon>Bacteroidia</taxon>
        <taxon>Bacteroidales</taxon>
        <taxon>Odoribacteraceae</taxon>
        <taxon>Odoribacter</taxon>
    </lineage>
</organism>
<comment type="function">
    <text evidence="4">Removes the formyl group from the N-terminal Met of newly synthesized proteins. Requires at least a dipeptide for an efficient rate of reaction. N-terminal L-methionine is a prerequisite for activity but the enzyme has broad specificity at other positions.</text>
</comment>
<dbReference type="PANTHER" id="PTHR10458:SF22">
    <property type="entry name" value="PEPTIDE DEFORMYLASE"/>
    <property type="match status" value="1"/>
</dbReference>
<comment type="caution">
    <text evidence="6">The sequence shown here is derived from an EMBL/GenBank/DDBJ whole genome shotgun (WGS) entry which is preliminary data.</text>
</comment>
<dbReference type="AlphaFoldDB" id="A0A412WBZ8"/>
<name>A0A412WBZ8_9BACT</name>
<dbReference type="OMA" id="SVQHQID"/>
<keyword evidence="4" id="KW-0408">Iron</keyword>
<evidence type="ECO:0000256" key="3">
    <source>
        <dbReference type="ARBA" id="ARBA00022801"/>
    </source>
</evidence>
<feature type="binding site" evidence="4">
    <location>
        <position position="140"/>
    </location>
    <ligand>
        <name>Fe cation</name>
        <dbReference type="ChEBI" id="CHEBI:24875"/>
    </ligand>
</feature>
<dbReference type="CDD" id="cd00487">
    <property type="entry name" value="Pep_deformylase"/>
    <property type="match status" value="1"/>
</dbReference>
<dbReference type="Proteomes" id="UP000283426">
    <property type="component" value="Unassembled WGS sequence"/>
</dbReference>
<keyword evidence="4" id="KW-0648">Protein biosynthesis</keyword>
<feature type="binding site" evidence="4">
    <location>
        <position position="144"/>
    </location>
    <ligand>
        <name>Fe cation</name>
        <dbReference type="ChEBI" id="CHEBI:24875"/>
    </ligand>
</feature>
<evidence type="ECO:0000256" key="1">
    <source>
        <dbReference type="ARBA" id="ARBA00010759"/>
    </source>
</evidence>
<dbReference type="GeneID" id="61275072"/>
<evidence type="ECO:0000313" key="7">
    <source>
        <dbReference type="Proteomes" id="UP000283426"/>
    </source>
</evidence>
<dbReference type="HAMAP" id="MF_00163">
    <property type="entry name" value="Pep_deformylase"/>
    <property type="match status" value="1"/>
</dbReference>
<dbReference type="GO" id="GO:0042586">
    <property type="term" value="F:peptide deformylase activity"/>
    <property type="evidence" value="ECO:0007669"/>
    <property type="project" value="UniProtKB-UniRule"/>
</dbReference>
<dbReference type="GO" id="GO:0006412">
    <property type="term" value="P:translation"/>
    <property type="evidence" value="ECO:0007669"/>
    <property type="project" value="UniProtKB-UniRule"/>
</dbReference>
<dbReference type="PRINTS" id="PR01576">
    <property type="entry name" value="PDEFORMYLASE"/>
</dbReference>
<gene>
    <name evidence="4 6" type="primary">def</name>
    <name evidence="6" type="ORF">DWW24_12810</name>
    <name evidence="5" type="ORF">PN645_09685</name>
</gene>
<proteinExistence type="inferred from homology"/>
<dbReference type="NCBIfam" id="NF001159">
    <property type="entry name" value="PRK00150.1-3"/>
    <property type="match status" value="1"/>
</dbReference>
<comment type="catalytic activity">
    <reaction evidence="4">
        <text>N-terminal N-formyl-L-methionyl-[peptide] + H2O = N-terminal L-methionyl-[peptide] + formate</text>
        <dbReference type="Rhea" id="RHEA:24420"/>
        <dbReference type="Rhea" id="RHEA-COMP:10639"/>
        <dbReference type="Rhea" id="RHEA-COMP:10640"/>
        <dbReference type="ChEBI" id="CHEBI:15377"/>
        <dbReference type="ChEBI" id="CHEBI:15740"/>
        <dbReference type="ChEBI" id="CHEBI:49298"/>
        <dbReference type="ChEBI" id="CHEBI:64731"/>
        <dbReference type="EC" id="3.5.1.88"/>
    </reaction>
</comment>
<evidence type="ECO:0000256" key="2">
    <source>
        <dbReference type="ARBA" id="ARBA00022723"/>
    </source>
</evidence>
<comment type="similarity">
    <text evidence="1 4">Belongs to the polypeptide deformylase family.</text>
</comment>
<comment type="cofactor">
    <cofactor evidence="4">
        <name>Fe(2+)</name>
        <dbReference type="ChEBI" id="CHEBI:29033"/>
    </cofactor>
    <text evidence="4">Binds 1 Fe(2+) ion.</text>
</comment>
<dbReference type="EMBL" id="JAQMRD010000011">
    <property type="protein sequence ID" value="MDB9223273.1"/>
    <property type="molecule type" value="Genomic_DNA"/>
</dbReference>
<dbReference type="SUPFAM" id="SSF56420">
    <property type="entry name" value="Peptide deformylase"/>
    <property type="match status" value="1"/>
</dbReference>
<feature type="binding site" evidence="4">
    <location>
        <position position="98"/>
    </location>
    <ligand>
        <name>Fe cation</name>
        <dbReference type="ChEBI" id="CHEBI:24875"/>
    </ligand>
</feature>
<dbReference type="Gene3D" id="3.90.45.10">
    <property type="entry name" value="Peptide deformylase"/>
    <property type="match status" value="1"/>
</dbReference>
<dbReference type="PANTHER" id="PTHR10458">
    <property type="entry name" value="PEPTIDE DEFORMYLASE"/>
    <property type="match status" value="1"/>
</dbReference>
<keyword evidence="3 4" id="KW-0378">Hydrolase</keyword>
<evidence type="ECO:0000313" key="6">
    <source>
        <dbReference type="EMBL" id="RGV24256.1"/>
    </source>
</evidence>
<dbReference type="EC" id="3.5.1.88" evidence="4"/>
<sequence>MFLPIVVYGHPILRKISEDITPEYPELDKFIRDLFQTMDEADGVGLAAPQVGRNIRIFVVDANAFEEMDPDCKGFRKAFINAHILERWGDEISRNEGCISIPGIHEDVKRPNCIRISYMDEQGQEHEEEFCGIKAWIIQHEYDHLEGILFTDHLSALKKRILKNKLNNISTGKFKPAYRVILPK</sequence>
<dbReference type="GO" id="GO:0046872">
    <property type="term" value="F:metal ion binding"/>
    <property type="evidence" value="ECO:0007669"/>
    <property type="project" value="UniProtKB-KW"/>
</dbReference>
<dbReference type="Proteomes" id="UP001212263">
    <property type="component" value="Unassembled WGS sequence"/>
</dbReference>
<dbReference type="InterPro" id="IPR036821">
    <property type="entry name" value="Peptide_deformylase_sf"/>
</dbReference>